<feature type="transmembrane region" description="Helical" evidence="1">
    <location>
        <begin position="56"/>
        <end position="74"/>
    </location>
</feature>
<feature type="transmembrane region" description="Helical" evidence="1">
    <location>
        <begin position="148"/>
        <end position="173"/>
    </location>
</feature>
<name>A0A2P8DDE4_9BACT</name>
<keyword evidence="1" id="KW-0812">Transmembrane</keyword>
<accession>A0A2P8DDE4</accession>
<keyword evidence="1" id="KW-0472">Membrane</keyword>
<reference evidence="2 3" key="1">
    <citation type="submission" date="2018-03" db="EMBL/GenBank/DDBJ databases">
        <title>Genomic Encyclopedia of Type Strains, Phase III (KMG-III): the genomes of soil and plant-associated and newly described type strains.</title>
        <authorList>
            <person name="Whitman W."/>
        </authorList>
    </citation>
    <scope>NUCLEOTIDE SEQUENCE [LARGE SCALE GENOMIC DNA]</scope>
    <source>
        <strain evidence="2 3">CGMCC 1.12700</strain>
    </source>
</reference>
<comment type="caution">
    <text evidence="2">The sequence shown here is derived from an EMBL/GenBank/DDBJ whole genome shotgun (WGS) entry which is preliminary data.</text>
</comment>
<keyword evidence="3" id="KW-1185">Reference proteome</keyword>
<sequence length="193" mass="22368">MNRNVFKLSAFDAEALKECPTLQSGASFIRYIAWFPVLLSFCSGYVALSLVNWSHWWSDLALACLLAFLQAQLIRKSDAWLHRKRSWKALLAISSCLILIAFLQTMIISNYLFRTEMQIDAILRPLHSKSLWPKKDLLYVLSFRDHTVSVITIAMAIVSSFIGILPFGLTFFYRKSKYYPVFQIIENFKMSYD</sequence>
<protein>
    <submittedName>
        <fullName evidence="2">Uncharacterized protein</fullName>
    </submittedName>
</protein>
<evidence type="ECO:0000256" key="1">
    <source>
        <dbReference type="SAM" id="Phobius"/>
    </source>
</evidence>
<feature type="transmembrane region" description="Helical" evidence="1">
    <location>
        <begin position="86"/>
        <end position="108"/>
    </location>
</feature>
<dbReference type="RefSeq" id="WP_106521896.1">
    <property type="nucleotide sequence ID" value="NZ_PYGD01000001.1"/>
</dbReference>
<gene>
    <name evidence="2" type="ORF">B0I18_1011398</name>
</gene>
<keyword evidence="1" id="KW-1133">Transmembrane helix</keyword>
<proteinExistence type="predicted"/>
<evidence type="ECO:0000313" key="3">
    <source>
        <dbReference type="Proteomes" id="UP000240572"/>
    </source>
</evidence>
<dbReference type="Proteomes" id="UP000240572">
    <property type="component" value="Unassembled WGS sequence"/>
</dbReference>
<dbReference type="EMBL" id="PYGD01000001">
    <property type="protein sequence ID" value="PSK95232.1"/>
    <property type="molecule type" value="Genomic_DNA"/>
</dbReference>
<organism evidence="2 3">
    <name type="scientific">Taibaiella chishuiensis</name>
    <dbReference type="NCBI Taxonomy" id="1434707"/>
    <lineage>
        <taxon>Bacteria</taxon>
        <taxon>Pseudomonadati</taxon>
        <taxon>Bacteroidota</taxon>
        <taxon>Chitinophagia</taxon>
        <taxon>Chitinophagales</taxon>
        <taxon>Chitinophagaceae</taxon>
        <taxon>Taibaiella</taxon>
    </lineage>
</organism>
<feature type="transmembrane region" description="Helical" evidence="1">
    <location>
        <begin position="31"/>
        <end position="50"/>
    </location>
</feature>
<dbReference type="AlphaFoldDB" id="A0A2P8DDE4"/>
<evidence type="ECO:0000313" key="2">
    <source>
        <dbReference type="EMBL" id="PSK95232.1"/>
    </source>
</evidence>